<dbReference type="AlphaFoldDB" id="A0A429GVM3"/>
<dbReference type="InterPro" id="IPR011051">
    <property type="entry name" value="RmlC_Cupin_sf"/>
</dbReference>
<comment type="caution">
    <text evidence="2">The sequence shown here is derived from an EMBL/GenBank/DDBJ whole genome shotgun (WGS) entry which is preliminary data.</text>
</comment>
<proteinExistence type="predicted"/>
<dbReference type="Proteomes" id="UP000277582">
    <property type="component" value="Unassembled WGS sequence"/>
</dbReference>
<dbReference type="Proteomes" id="UP000316217">
    <property type="component" value="Unassembled WGS sequence"/>
</dbReference>
<organism evidence="2 4">
    <name type="scientific">Candidatus Methanodesulfokora washburnensis</name>
    <dbReference type="NCBI Taxonomy" id="2478471"/>
    <lineage>
        <taxon>Archaea</taxon>
        <taxon>Thermoproteota</taxon>
        <taxon>Candidatus Korarchaeia</taxon>
        <taxon>Candidatus Korarchaeia incertae sedis</taxon>
        <taxon>Candidatus Methanodesulfokora</taxon>
    </lineage>
</organism>
<dbReference type="SUPFAM" id="SSF51182">
    <property type="entry name" value="RmlC-like cupins"/>
    <property type="match status" value="1"/>
</dbReference>
<dbReference type="EMBL" id="RXII01000120">
    <property type="protein sequence ID" value="RZN58345.1"/>
    <property type="molecule type" value="Genomic_DNA"/>
</dbReference>
<reference evidence="2 4" key="1">
    <citation type="submission" date="2018-10" db="EMBL/GenBank/DDBJ databases">
        <title>Co-occurring genomic capacity for anaerobic methane metabolism and dissimilatory sulfite reduction discovered in the Korarchaeota.</title>
        <authorList>
            <person name="Mckay L.J."/>
            <person name="Dlakic M."/>
            <person name="Fields M.W."/>
            <person name="Delmont T.O."/>
            <person name="Eren A.M."/>
            <person name="Jay Z.J."/>
            <person name="Klingelsmith K.B."/>
            <person name="Rusch D.B."/>
            <person name="Inskeep W.P."/>
        </authorList>
    </citation>
    <scope>NUCLEOTIDE SEQUENCE [LARGE SCALE GENOMIC DNA]</scope>
    <source>
        <strain evidence="2 4">MDKW</strain>
    </source>
</reference>
<sequence length="75" mass="8661">MRYFHMKKGSVIKEHFHDWEHEIYVVKGRIIVTAGEEKAEVSEGYAIYVPPNIPHSYLAIEESEFLCMIPLKGAP</sequence>
<dbReference type="PANTHER" id="PTHR37694:SF1">
    <property type="entry name" value="SLR8022 PROTEIN"/>
    <property type="match status" value="1"/>
</dbReference>
<evidence type="ECO:0000313" key="3">
    <source>
        <dbReference type="EMBL" id="RZN58345.1"/>
    </source>
</evidence>
<dbReference type="PANTHER" id="PTHR37694">
    <property type="entry name" value="SLR8022 PROTEIN"/>
    <property type="match status" value="1"/>
</dbReference>
<protein>
    <submittedName>
        <fullName evidence="2">Cupin domain-containing protein</fullName>
    </submittedName>
</protein>
<evidence type="ECO:0000313" key="2">
    <source>
        <dbReference type="EMBL" id="RSN77803.1"/>
    </source>
</evidence>
<gene>
    <name evidence="2" type="ORF">D6D85_02005</name>
    <name evidence="3" type="ORF">EF810_07645</name>
</gene>
<accession>A0A429GVM3</accession>
<dbReference type="OrthoDB" id="23670at2157"/>
<dbReference type="InterPro" id="IPR014710">
    <property type="entry name" value="RmlC-like_jellyroll"/>
</dbReference>
<dbReference type="Pfam" id="PF07883">
    <property type="entry name" value="Cupin_2"/>
    <property type="match status" value="1"/>
</dbReference>
<evidence type="ECO:0000313" key="4">
    <source>
        <dbReference type="Proteomes" id="UP000277582"/>
    </source>
</evidence>
<name>A0A429GVM3_9CREN</name>
<reference evidence="3 5" key="2">
    <citation type="journal article" date="2019" name="Nat. Microbiol.">
        <title>Wide diversity of methane and short-chain alkane metabolisms in uncultured archaea.</title>
        <authorList>
            <person name="Borrel G."/>
            <person name="Adam P.S."/>
            <person name="McKay L.J."/>
            <person name="Chen L.X."/>
            <person name="Sierra-Garcia I.N."/>
            <person name="Sieber C.M."/>
            <person name="Letourneur Q."/>
            <person name="Ghozlane A."/>
            <person name="Andersen G.L."/>
            <person name="Li W.J."/>
            <person name="Hallam S.J."/>
            <person name="Muyzer G."/>
            <person name="de Oliveira V.M."/>
            <person name="Inskeep W.P."/>
            <person name="Banfield J.F."/>
            <person name="Gribaldo S."/>
        </authorList>
    </citation>
    <scope>NUCLEOTIDE SEQUENCE [LARGE SCALE GENOMIC DNA]</scope>
    <source>
        <strain evidence="3">NM4</strain>
    </source>
</reference>
<feature type="domain" description="Cupin type-2" evidence="1">
    <location>
        <begin position="3"/>
        <end position="63"/>
    </location>
</feature>
<keyword evidence="4" id="KW-1185">Reference proteome</keyword>
<dbReference type="InterPro" id="IPR013096">
    <property type="entry name" value="Cupin_2"/>
</dbReference>
<dbReference type="EMBL" id="RCOS01000027">
    <property type="protein sequence ID" value="RSN77803.1"/>
    <property type="molecule type" value="Genomic_DNA"/>
</dbReference>
<dbReference type="Gene3D" id="2.60.120.10">
    <property type="entry name" value="Jelly Rolls"/>
    <property type="match status" value="1"/>
</dbReference>
<evidence type="ECO:0000313" key="5">
    <source>
        <dbReference type="Proteomes" id="UP000316217"/>
    </source>
</evidence>
<evidence type="ECO:0000259" key="1">
    <source>
        <dbReference type="Pfam" id="PF07883"/>
    </source>
</evidence>